<dbReference type="PANTHER" id="PTHR11573">
    <property type="entry name" value="RIBONUCLEOSIDE-DIPHOSPHATE REDUCTASE LARGE CHAIN"/>
    <property type="match status" value="1"/>
</dbReference>
<sequence length="337" mass="37117">MDATSETTFKDLEMHDGQLRTPVPTLTSNVYGLGRNFVDPIEVTQKVVMGVYHGVTTVELDNLAAETAAYLTTKHPGYTNEKELDKEEVPLVTFSMLFGSFHEASGQMEGCARKAIPAQKLWYAILEAQIEIGGPFMVYKDHDTNKSNQKNLGTIKSSNLCTEIIDYSSPDETAICNLALLALPMFIVNGKYDFQKLHDVTKQNELDLPGITSPLMYKQIAARKSVPQLYEQKLIAEKVLMHQETTAVCAAYKSHLEAELVKTASYVPSASMLQEQWSGMVWPASEAAVHDPATGVNRAVLDRLGRASVAVPEGFVSFSEFSGGGSSSDWVHLYAPW</sequence>
<keyword evidence="4" id="KW-1185">Reference proteome</keyword>
<dbReference type="Gene3D" id="3.20.70.20">
    <property type="match status" value="1"/>
</dbReference>
<dbReference type="GO" id="GO:0005524">
    <property type="term" value="F:ATP binding"/>
    <property type="evidence" value="ECO:0007669"/>
    <property type="project" value="TreeGrafter"/>
</dbReference>
<accession>A0A9P5N9T6</accession>
<proteinExistence type="inferred from homology"/>
<comment type="similarity">
    <text evidence="1">Belongs to the ribonucleoside diphosphate reductase large chain family.</text>
</comment>
<evidence type="ECO:0000313" key="3">
    <source>
        <dbReference type="EMBL" id="KAF8873445.1"/>
    </source>
</evidence>
<evidence type="ECO:0000256" key="1">
    <source>
        <dbReference type="ARBA" id="ARBA00010406"/>
    </source>
</evidence>
<dbReference type="OrthoDB" id="413077at2759"/>
<organism evidence="3 4">
    <name type="scientific">Gymnopilus junonius</name>
    <name type="common">Spectacular rustgill mushroom</name>
    <name type="synonym">Gymnopilus spectabilis subsp. junonius</name>
    <dbReference type="NCBI Taxonomy" id="109634"/>
    <lineage>
        <taxon>Eukaryota</taxon>
        <taxon>Fungi</taxon>
        <taxon>Dikarya</taxon>
        <taxon>Basidiomycota</taxon>
        <taxon>Agaricomycotina</taxon>
        <taxon>Agaricomycetes</taxon>
        <taxon>Agaricomycetidae</taxon>
        <taxon>Agaricales</taxon>
        <taxon>Agaricineae</taxon>
        <taxon>Hymenogastraceae</taxon>
        <taxon>Gymnopilus</taxon>
    </lineage>
</organism>
<dbReference type="SUPFAM" id="SSF48168">
    <property type="entry name" value="R1 subunit of ribonucleotide reductase, N-terminal domain"/>
    <property type="match status" value="1"/>
</dbReference>
<evidence type="ECO:0000259" key="2">
    <source>
        <dbReference type="Pfam" id="PF02867"/>
    </source>
</evidence>
<feature type="domain" description="Ribonucleotide reductase large subunit C-terminal" evidence="2">
    <location>
        <begin position="104"/>
        <end position="202"/>
    </location>
</feature>
<dbReference type="Gene3D" id="3.40.50.970">
    <property type="match status" value="1"/>
</dbReference>
<dbReference type="InterPro" id="IPR008926">
    <property type="entry name" value="RNR_R1-su_N"/>
</dbReference>
<dbReference type="EMBL" id="JADNYJ010000236">
    <property type="protein sequence ID" value="KAF8873445.1"/>
    <property type="molecule type" value="Genomic_DNA"/>
</dbReference>
<dbReference type="Proteomes" id="UP000724874">
    <property type="component" value="Unassembled WGS sequence"/>
</dbReference>
<dbReference type="AlphaFoldDB" id="A0A9P5N9T6"/>
<dbReference type="InterPro" id="IPR000788">
    <property type="entry name" value="RNR_lg_C"/>
</dbReference>
<dbReference type="GO" id="GO:0004748">
    <property type="term" value="F:ribonucleoside-diphosphate reductase activity, thioredoxin disulfide as acceptor"/>
    <property type="evidence" value="ECO:0007669"/>
    <property type="project" value="TreeGrafter"/>
</dbReference>
<name>A0A9P5N9T6_GYMJU</name>
<dbReference type="GO" id="GO:0005971">
    <property type="term" value="C:ribonucleoside-diphosphate reductase complex"/>
    <property type="evidence" value="ECO:0007669"/>
    <property type="project" value="TreeGrafter"/>
</dbReference>
<gene>
    <name evidence="3" type="ORF">CPB84DRAFT_1854004</name>
</gene>
<dbReference type="SUPFAM" id="SSF51998">
    <property type="entry name" value="PFL-like glycyl radical enzymes"/>
    <property type="match status" value="1"/>
</dbReference>
<dbReference type="GO" id="GO:0009263">
    <property type="term" value="P:deoxyribonucleotide biosynthetic process"/>
    <property type="evidence" value="ECO:0007669"/>
    <property type="project" value="TreeGrafter"/>
</dbReference>
<reference evidence="3" key="1">
    <citation type="submission" date="2020-11" db="EMBL/GenBank/DDBJ databases">
        <authorList>
            <consortium name="DOE Joint Genome Institute"/>
            <person name="Ahrendt S."/>
            <person name="Riley R."/>
            <person name="Andreopoulos W."/>
            <person name="LaButti K."/>
            <person name="Pangilinan J."/>
            <person name="Ruiz-duenas F.J."/>
            <person name="Barrasa J.M."/>
            <person name="Sanchez-Garcia M."/>
            <person name="Camarero S."/>
            <person name="Miyauchi S."/>
            <person name="Serrano A."/>
            <person name="Linde D."/>
            <person name="Babiker R."/>
            <person name="Drula E."/>
            <person name="Ayuso-Fernandez I."/>
            <person name="Pacheco R."/>
            <person name="Padilla G."/>
            <person name="Ferreira P."/>
            <person name="Barriuso J."/>
            <person name="Kellner H."/>
            <person name="Castanera R."/>
            <person name="Alfaro M."/>
            <person name="Ramirez L."/>
            <person name="Pisabarro A.G."/>
            <person name="Kuo A."/>
            <person name="Tritt A."/>
            <person name="Lipzen A."/>
            <person name="He G."/>
            <person name="Yan M."/>
            <person name="Ng V."/>
            <person name="Cullen D."/>
            <person name="Martin F."/>
            <person name="Rosso M.-N."/>
            <person name="Henrissat B."/>
            <person name="Hibbett D."/>
            <person name="Martinez A.T."/>
            <person name="Grigoriev I.V."/>
        </authorList>
    </citation>
    <scope>NUCLEOTIDE SEQUENCE</scope>
    <source>
        <strain evidence="3">AH 44721</strain>
    </source>
</reference>
<dbReference type="PANTHER" id="PTHR11573:SF6">
    <property type="entry name" value="RIBONUCLEOSIDE-DIPHOSPHATE REDUCTASE LARGE SUBUNIT"/>
    <property type="match status" value="1"/>
</dbReference>
<comment type="caution">
    <text evidence="3">The sequence shown here is derived from an EMBL/GenBank/DDBJ whole genome shotgun (WGS) entry which is preliminary data.</text>
</comment>
<evidence type="ECO:0000313" key="4">
    <source>
        <dbReference type="Proteomes" id="UP000724874"/>
    </source>
</evidence>
<dbReference type="Pfam" id="PF02867">
    <property type="entry name" value="Ribonuc_red_lgC"/>
    <property type="match status" value="1"/>
</dbReference>
<dbReference type="InterPro" id="IPR039718">
    <property type="entry name" value="Rrm1"/>
</dbReference>
<protein>
    <submittedName>
        <fullName evidence="3">Ribonucleotide reductase</fullName>
    </submittedName>
</protein>